<keyword evidence="5" id="KW-1185">Reference proteome</keyword>
<dbReference type="AlphaFoldDB" id="K0KTD6"/>
<proteinExistence type="predicted"/>
<dbReference type="GO" id="GO:0016020">
    <property type="term" value="C:membrane"/>
    <property type="evidence" value="ECO:0007669"/>
    <property type="project" value="TreeGrafter"/>
</dbReference>
<dbReference type="InterPro" id="IPR042099">
    <property type="entry name" value="ANL_N_sf"/>
</dbReference>
<evidence type="ECO:0000259" key="3">
    <source>
        <dbReference type="Pfam" id="PF00501"/>
    </source>
</evidence>
<dbReference type="GO" id="GO:0005783">
    <property type="term" value="C:endoplasmic reticulum"/>
    <property type="evidence" value="ECO:0007669"/>
    <property type="project" value="TreeGrafter"/>
</dbReference>
<evidence type="ECO:0000313" key="5">
    <source>
        <dbReference type="Proteomes" id="UP000009328"/>
    </source>
</evidence>
<evidence type="ECO:0000313" key="4">
    <source>
        <dbReference type="EMBL" id="CCH44558.1"/>
    </source>
</evidence>
<evidence type="ECO:0000256" key="2">
    <source>
        <dbReference type="ARBA" id="ARBA00022840"/>
    </source>
</evidence>
<dbReference type="Pfam" id="PF00501">
    <property type="entry name" value="AMP-binding"/>
    <property type="match status" value="1"/>
</dbReference>
<comment type="caution">
    <text evidence="4">The sequence shown here is derived from an EMBL/GenBank/DDBJ whole genome shotgun (WGS) entry which is preliminary data.</text>
</comment>
<evidence type="ECO:0000256" key="1">
    <source>
        <dbReference type="ARBA" id="ARBA00022741"/>
    </source>
</evidence>
<feature type="domain" description="AMP-dependent synthetase/ligase" evidence="3">
    <location>
        <begin position="133"/>
        <end position="512"/>
    </location>
</feature>
<dbReference type="SUPFAM" id="SSF56801">
    <property type="entry name" value="Acetyl-CoA synthetase-like"/>
    <property type="match status" value="1"/>
</dbReference>
<dbReference type="GO" id="GO:0005524">
    <property type="term" value="F:ATP binding"/>
    <property type="evidence" value="ECO:0007669"/>
    <property type="project" value="UniProtKB-KW"/>
</dbReference>
<dbReference type="InterPro" id="IPR020845">
    <property type="entry name" value="AMP-binding_CS"/>
</dbReference>
<dbReference type="InterPro" id="IPR000873">
    <property type="entry name" value="AMP-dep_synth/lig_dom"/>
</dbReference>
<dbReference type="HOGENOM" id="CLU_000022_45_4_1"/>
<accession>K0KTD6</accession>
<dbReference type="eggNOG" id="KOG1256">
    <property type="taxonomic scope" value="Eukaryota"/>
</dbReference>
<keyword evidence="1" id="KW-0547">Nucleotide-binding</keyword>
<dbReference type="InParanoid" id="K0KTD6"/>
<dbReference type="EC" id="6.2.1.3" evidence="4"/>
<dbReference type="EMBL" id="CAIF01000143">
    <property type="protein sequence ID" value="CCH44558.1"/>
    <property type="molecule type" value="Genomic_DNA"/>
</dbReference>
<name>K0KTD6_WICCF</name>
<protein>
    <submittedName>
        <fullName evidence="4">Long chain fatty acyl-CoA synthetase</fullName>
        <ecNumber evidence="4">6.2.1.3</ecNumber>
    </submittedName>
</protein>
<dbReference type="Gene3D" id="3.40.50.12780">
    <property type="entry name" value="N-terminal domain of ligase-like"/>
    <property type="match status" value="1"/>
</dbReference>
<dbReference type="Proteomes" id="UP000009328">
    <property type="component" value="Unassembled WGS sequence"/>
</dbReference>
<dbReference type="GO" id="GO:0004467">
    <property type="term" value="F:long-chain fatty acid-CoA ligase activity"/>
    <property type="evidence" value="ECO:0007669"/>
    <property type="project" value="UniProtKB-EC"/>
</dbReference>
<dbReference type="STRING" id="1206466.K0KTD6"/>
<keyword evidence="4" id="KW-0436">Ligase</keyword>
<dbReference type="PANTHER" id="PTHR43272:SF33">
    <property type="entry name" value="AMP-BINDING DOMAIN-CONTAINING PROTEIN-RELATED"/>
    <property type="match status" value="1"/>
</dbReference>
<gene>
    <name evidence="4" type="primary">FAA5</name>
    <name evidence="4" type="ORF">BN7_4124</name>
</gene>
<reference evidence="4 5" key="1">
    <citation type="journal article" date="2012" name="Eukaryot. Cell">
        <title>Draft genome sequence of Wickerhamomyces ciferrii NRRL Y-1031 F-60-10.</title>
        <authorList>
            <person name="Schneider J."/>
            <person name="Andrea H."/>
            <person name="Blom J."/>
            <person name="Jaenicke S."/>
            <person name="Ruckert C."/>
            <person name="Schorsch C."/>
            <person name="Szczepanowski R."/>
            <person name="Farwick M."/>
            <person name="Goesmann A."/>
            <person name="Puhler A."/>
            <person name="Schaffer S."/>
            <person name="Tauch A."/>
            <person name="Kohler T."/>
            <person name="Brinkrolf K."/>
        </authorList>
    </citation>
    <scope>NUCLEOTIDE SEQUENCE [LARGE SCALE GENOMIC DNA]</scope>
    <source>
        <strain evidence="5">ATCC 14091 / BCRC 22168 / CBS 111 / JCM 3599 / NBRC 0793 / NRRL Y-1031 F-60-10</strain>
    </source>
</reference>
<dbReference type="PANTHER" id="PTHR43272">
    <property type="entry name" value="LONG-CHAIN-FATTY-ACID--COA LIGASE"/>
    <property type="match status" value="1"/>
</dbReference>
<dbReference type="PROSITE" id="PS00455">
    <property type="entry name" value="AMP_BINDING"/>
    <property type="match status" value="1"/>
</dbReference>
<organism evidence="4 5">
    <name type="scientific">Wickerhamomyces ciferrii (strain ATCC 14091 / BCRC 22168 / CBS 111 / JCM 3599 / NBRC 0793 / NRRL Y-1031 F-60-10)</name>
    <name type="common">Yeast</name>
    <name type="synonym">Pichia ciferrii</name>
    <dbReference type="NCBI Taxonomy" id="1206466"/>
    <lineage>
        <taxon>Eukaryota</taxon>
        <taxon>Fungi</taxon>
        <taxon>Dikarya</taxon>
        <taxon>Ascomycota</taxon>
        <taxon>Saccharomycotina</taxon>
        <taxon>Saccharomycetes</taxon>
        <taxon>Phaffomycetales</taxon>
        <taxon>Wickerhamomycetaceae</taxon>
        <taxon>Wickerhamomyces</taxon>
    </lineage>
</organism>
<sequence>MNTLTDLNTIRDKFPEEKIYKAVPIQGTEKPGFSPIYRNSASLNKLIPNPSPELNTLHALFENAVRLFGDSDCLGERLMNSQTGKLDDFFTFETYKQINQRKINIASGLINLVTKHPDFTSTESNVDSITGKPKFVVSVSGRNSKEMILTDLATRSFSIPNTGLYESLNDDSAAHILKLSESPVLVCNKNLIPKFLKIKKKYNINTLFLFISYDKLDKNVDIQLLNDTQKAGIDLTDFQYVEEFGESHRLSPDFNIPKPETLYTLAFTSGTTGMPKGVYLTHENATANVTGFLLHAPKPATNLSPEKFRDFRYNKDSRGKQLKTLCFLPLLHNYEKSISNFELSYGIALALPSKPGPKSLFEDLKIVQPSLFTGVPRVFTLIENKIKEFISKAGLSLEKEEAKTQLAVRKEFGLEFVSYLMCASAPISKESIIFLKKSIGCGFLNSYGATECFSVFTFSNPYQVKAGSSGPTGLSCEIKLKDVPEMGYTSSDKPHPRGEVLVRGYCVFSHYYKNEEATKAAIDDEGWYHTGDVVALDESGDFFIIDRVKNFFKLAQGEYVTPERVENIYLANNPLLTQLFVHGDSFSNFLIGIAGINPEAVKAILKKHYKQGDIHSLDTNDLLTLLNDQNFKKIMLEEISKNISKSDLQGYEKLHNLHFDLEPLTIENDALTPSFKLKRSSAKKVHLDKIKRLYTEGSLVKPRTKL</sequence>
<keyword evidence="2" id="KW-0067">ATP-binding</keyword>